<dbReference type="Proteomes" id="UP000005204">
    <property type="component" value="Unassembled WGS sequence"/>
</dbReference>
<keyword evidence="2" id="KW-1185">Reference proteome</keyword>
<proteinExistence type="predicted"/>
<sequence length="227" mass="26874">MIKEYKFLLDNPTKSLLNYRDCLNLLRYRTMKLKELPSADYDKLYQDGHTDVYKMKLYLICLILHNKLKSIMNISMEPPLPETSIEKVKDFILLNHATKTINNLYEILNENGHTEFQIECFNGCKMFIEDYCERNERKVQSVLHLDLIRFVTESEILICQCCDEQLNRFSCKEGHLNMFCSLTFTQINSDEYLVCKACNATARSELYNIDPMCVFCDLYLQKIYRNT</sequence>
<evidence type="ECO:0000313" key="2">
    <source>
        <dbReference type="Proteomes" id="UP000005204"/>
    </source>
</evidence>
<accession>A0A8R2DMG7</accession>
<reference evidence="1" key="2">
    <citation type="submission" date="2022-06" db="UniProtKB">
        <authorList>
            <consortium name="EnsemblMetazoa"/>
        </authorList>
    </citation>
    <scope>IDENTIFICATION</scope>
    <source>
        <strain evidence="1">p50T (Dazao)</strain>
    </source>
</reference>
<reference evidence="2" key="1">
    <citation type="journal article" date="2008" name="Insect Biochem. Mol. Biol.">
        <title>The genome of a lepidopteran model insect, the silkworm Bombyx mori.</title>
        <authorList>
            <consortium name="International Silkworm Genome Consortium"/>
        </authorList>
    </citation>
    <scope>NUCLEOTIDE SEQUENCE [LARGE SCALE GENOMIC DNA]</scope>
    <source>
        <strain evidence="2">p50T</strain>
    </source>
</reference>
<name>A0A8R2DMG7_BOMMO</name>
<dbReference type="AlphaFoldDB" id="A0A8R2DMG7"/>
<protein>
    <submittedName>
        <fullName evidence="1">Uncharacterized protein</fullName>
    </submittedName>
</protein>
<organism evidence="1 2">
    <name type="scientific">Bombyx mori</name>
    <name type="common">Silk moth</name>
    <dbReference type="NCBI Taxonomy" id="7091"/>
    <lineage>
        <taxon>Eukaryota</taxon>
        <taxon>Metazoa</taxon>
        <taxon>Ecdysozoa</taxon>
        <taxon>Arthropoda</taxon>
        <taxon>Hexapoda</taxon>
        <taxon>Insecta</taxon>
        <taxon>Pterygota</taxon>
        <taxon>Neoptera</taxon>
        <taxon>Endopterygota</taxon>
        <taxon>Lepidoptera</taxon>
        <taxon>Glossata</taxon>
        <taxon>Ditrysia</taxon>
        <taxon>Bombycoidea</taxon>
        <taxon>Bombycidae</taxon>
        <taxon>Bombycinae</taxon>
        <taxon>Bombyx</taxon>
    </lineage>
</organism>
<dbReference type="EnsemblMetazoa" id="XM_021349818.2">
    <property type="protein sequence ID" value="XP_021205493.1"/>
    <property type="gene ID" value="LOC110385684"/>
</dbReference>
<evidence type="ECO:0000313" key="1">
    <source>
        <dbReference type="EnsemblMetazoa" id="XP_021205493.1"/>
    </source>
</evidence>